<keyword evidence="3" id="KW-0597">Phosphoprotein</keyword>
<dbReference type="CDD" id="cd00082">
    <property type="entry name" value="HisKA"/>
    <property type="match status" value="1"/>
</dbReference>
<comment type="catalytic activity">
    <reaction evidence="1">
        <text>ATP + protein L-histidine = ADP + protein N-phospho-L-histidine.</text>
        <dbReference type="EC" id="2.7.13.3"/>
    </reaction>
</comment>
<dbReference type="EMBL" id="CAEZYQ010000006">
    <property type="protein sequence ID" value="CAB4738077.1"/>
    <property type="molecule type" value="Genomic_DNA"/>
</dbReference>
<dbReference type="Pfam" id="PF00512">
    <property type="entry name" value="HisKA"/>
    <property type="match status" value="1"/>
</dbReference>
<dbReference type="CDD" id="cd00075">
    <property type="entry name" value="HATPase"/>
    <property type="match status" value="1"/>
</dbReference>
<dbReference type="PANTHER" id="PTHR42878">
    <property type="entry name" value="TWO-COMPONENT HISTIDINE KINASE"/>
    <property type="match status" value="1"/>
</dbReference>
<evidence type="ECO:0000256" key="7">
    <source>
        <dbReference type="ARBA" id="ARBA00022840"/>
    </source>
</evidence>
<evidence type="ECO:0000256" key="8">
    <source>
        <dbReference type="ARBA" id="ARBA00023012"/>
    </source>
</evidence>
<dbReference type="InterPro" id="IPR005467">
    <property type="entry name" value="His_kinase_dom"/>
</dbReference>
<dbReference type="SMART" id="SM00387">
    <property type="entry name" value="HATPase_c"/>
    <property type="match status" value="1"/>
</dbReference>
<dbReference type="SUPFAM" id="SSF55874">
    <property type="entry name" value="ATPase domain of HSP90 chaperone/DNA topoisomerase II/histidine kinase"/>
    <property type="match status" value="1"/>
</dbReference>
<dbReference type="AlphaFoldDB" id="A0A6J6SU35"/>
<dbReference type="GO" id="GO:0007234">
    <property type="term" value="P:osmosensory signaling via phosphorelay pathway"/>
    <property type="evidence" value="ECO:0007669"/>
    <property type="project" value="TreeGrafter"/>
</dbReference>
<evidence type="ECO:0000256" key="1">
    <source>
        <dbReference type="ARBA" id="ARBA00000085"/>
    </source>
</evidence>
<feature type="domain" description="Histidine kinase" evidence="9">
    <location>
        <begin position="152"/>
        <end position="357"/>
    </location>
</feature>
<dbReference type="Pfam" id="PF02518">
    <property type="entry name" value="HATPase_c"/>
    <property type="match status" value="1"/>
</dbReference>
<name>A0A6J6SU35_9ZZZZ</name>
<evidence type="ECO:0000256" key="5">
    <source>
        <dbReference type="ARBA" id="ARBA00022741"/>
    </source>
</evidence>
<sequence length="358" mass="38720">MTPFAVPQEAELVVAPDGLVVEADEAAVRLLGDCRGRSLLEVVQTPGDVLDALMAGFRRSTSPVPGRLRLRTAEGAQEMSITGRRRSARERDVVLVVRLVGDRFSELTTALQRTNTEIARRIAVEEQLRRVWGQTVAQLERSNADLLVLGETFAHDLRNPITTISGYVGLVLADPDLPEGTRRQLERVLRAAQGMEDIVEGLLHEAVQRSEAIRVDVELEDVVGWVASLVDEGAVRVQVERPLPTVHVSLQSVRQLLLNLVSNAAKHRGRAGPVTVTVAARPLGERCEITVADDGPGIPEESREAVFERGVSTEEDGEHGLGLAMCRRVVQEHGGEITAEAAPGGGALFRFSLPCTGG</sequence>
<reference evidence="10" key="1">
    <citation type="submission" date="2020-05" db="EMBL/GenBank/DDBJ databases">
        <authorList>
            <person name="Chiriac C."/>
            <person name="Salcher M."/>
            <person name="Ghai R."/>
            <person name="Kavagutti S V."/>
        </authorList>
    </citation>
    <scope>NUCLEOTIDE SEQUENCE</scope>
</reference>
<evidence type="ECO:0000313" key="10">
    <source>
        <dbReference type="EMBL" id="CAB4738077.1"/>
    </source>
</evidence>
<gene>
    <name evidence="10" type="ORF">UFOPK2761_01057</name>
</gene>
<dbReference type="SMART" id="SM00388">
    <property type="entry name" value="HisKA"/>
    <property type="match status" value="1"/>
</dbReference>
<dbReference type="InterPro" id="IPR036097">
    <property type="entry name" value="HisK_dim/P_sf"/>
</dbReference>
<evidence type="ECO:0000259" key="9">
    <source>
        <dbReference type="PROSITE" id="PS50109"/>
    </source>
</evidence>
<proteinExistence type="predicted"/>
<dbReference type="Gene3D" id="3.30.565.10">
    <property type="entry name" value="Histidine kinase-like ATPase, C-terminal domain"/>
    <property type="match status" value="1"/>
</dbReference>
<dbReference type="InterPro" id="IPR050351">
    <property type="entry name" value="BphY/WalK/GraS-like"/>
</dbReference>
<dbReference type="EC" id="2.7.13.3" evidence="2"/>
<dbReference type="Gene3D" id="1.10.287.130">
    <property type="match status" value="1"/>
</dbReference>
<keyword evidence="8" id="KW-0902">Two-component regulatory system</keyword>
<dbReference type="GO" id="GO:0005524">
    <property type="term" value="F:ATP binding"/>
    <property type="evidence" value="ECO:0007669"/>
    <property type="project" value="UniProtKB-KW"/>
</dbReference>
<accession>A0A6J6SU35</accession>
<organism evidence="10">
    <name type="scientific">freshwater metagenome</name>
    <dbReference type="NCBI Taxonomy" id="449393"/>
    <lineage>
        <taxon>unclassified sequences</taxon>
        <taxon>metagenomes</taxon>
        <taxon>ecological metagenomes</taxon>
    </lineage>
</organism>
<keyword evidence="7" id="KW-0067">ATP-binding</keyword>
<evidence type="ECO:0000256" key="6">
    <source>
        <dbReference type="ARBA" id="ARBA00022777"/>
    </source>
</evidence>
<dbReference type="InterPro" id="IPR004358">
    <property type="entry name" value="Sig_transdc_His_kin-like_C"/>
</dbReference>
<dbReference type="SUPFAM" id="SSF47384">
    <property type="entry name" value="Homodimeric domain of signal transducing histidine kinase"/>
    <property type="match status" value="1"/>
</dbReference>
<evidence type="ECO:0000256" key="4">
    <source>
        <dbReference type="ARBA" id="ARBA00022679"/>
    </source>
</evidence>
<evidence type="ECO:0000256" key="3">
    <source>
        <dbReference type="ARBA" id="ARBA00022553"/>
    </source>
</evidence>
<keyword evidence="4" id="KW-0808">Transferase</keyword>
<evidence type="ECO:0000256" key="2">
    <source>
        <dbReference type="ARBA" id="ARBA00012438"/>
    </source>
</evidence>
<dbReference type="InterPro" id="IPR003661">
    <property type="entry name" value="HisK_dim/P_dom"/>
</dbReference>
<dbReference type="PROSITE" id="PS50109">
    <property type="entry name" value="HIS_KIN"/>
    <property type="match status" value="1"/>
</dbReference>
<dbReference type="PANTHER" id="PTHR42878:SF7">
    <property type="entry name" value="SENSOR HISTIDINE KINASE GLRK"/>
    <property type="match status" value="1"/>
</dbReference>
<dbReference type="GO" id="GO:0000155">
    <property type="term" value="F:phosphorelay sensor kinase activity"/>
    <property type="evidence" value="ECO:0007669"/>
    <property type="project" value="InterPro"/>
</dbReference>
<keyword evidence="6" id="KW-0418">Kinase</keyword>
<dbReference type="PRINTS" id="PR00344">
    <property type="entry name" value="BCTRLSENSOR"/>
</dbReference>
<dbReference type="InterPro" id="IPR036890">
    <property type="entry name" value="HATPase_C_sf"/>
</dbReference>
<dbReference type="GO" id="GO:0000156">
    <property type="term" value="F:phosphorelay response regulator activity"/>
    <property type="evidence" value="ECO:0007669"/>
    <property type="project" value="TreeGrafter"/>
</dbReference>
<protein>
    <recommendedName>
        <fullName evidence="2">histidine kinase</fullName>
        <ecNumber evidence="2">2.7.13.3</ecNumber>
    </recommendedName>
</protein>
<dbReference type="GO" id="GO:0030295">
    <property type="term" value="F:protein kinase activator activity"/>
    <property type="evidence" value="ECO:0007669"/>
    <property type="project" value="TreeGrafter"/>
</dbReference>
<keyword evidence="5" id="KW-0547">Nucleotide-binding</keyword>
<dbReference type="InterPro" id="IPR003594">
    <property type="entry name" value="HATPase_dom"/>
</dbReference>